<dbReference type="EMBL" id="FYEH01000007">
    <property type="protein sequence ID" value="SNB70264.1"/>
    <property type="molecule type" value="Genomic_DNA"/>
</dbReference>
<dbReference type="CDD" id="cd02440">
    <property type="entry name" value="AdoMet_MTases"/>
    <property type="match status" value="1"/>
</dbReference>
<evidence type="ECO:0000313" key="3">
    <source>
        <dbReference type="Proteomes" id="UP000197065"/>
    </source>
</evidence>
<dbReference type="GO" id="GO:0032259">
    <property type="term" value="P:methylation"/>
    <property type="evidence" value="ECO:0007669"/>
    <property type="project" value="UniProtKB-KW"/>
</dbReference>
<proteinExistence type="predicted"/>
<dbReference type="InterPro" id="IPR029063">
    <property type="entry name" value="SAM-dependent_MTases_sf"/>
</dbReference>
<keyword evidence="2" id="KW-0489">Methyltransferase</keyword>
<dbReference type="SUPFAM" id="SSF53335">
    <property type="entry name" value="S-adenosyl-L-methionine-dependent methyltransferases"/>
    <property type="match status" value="1"/>
</dbReference>
<keyword evidence="2" id="KW-0808">Transferase</keyword>
<sequence>MRAMDTKTRSPAKRLRAFMLEPLRKDIHKLNERLDGLPANPVAGGERTGTPPVAVDINMQLHQARSAYLRQLPKNCEVFVSAGCAGLWYFEWVQECYGDIGRHLGVEYYSPKPEGLPDNVVWIENTCSDMSAVRDKEADLVFSGENMEHLWPEEVCGFYKEAARILKPGGLLVIDSPNRAITTDLNWSHPEHTVELTVDEAIELTQLSGFDITAVKGIWLCRDPATGQTLPFVPGQGDSISIVERNVMAVNDPENSFIWWIEARRNEKAVEAEALERRMSGIFAAAWPERLTRSIMGVGELRLENGEPWAVAKDGDKGALIYGPYMPLKAGRYRVTFELNKESDEMPAAVTLDVVMREPAVTLASTKIQVQPGRSTFQLEFELSQLEFGIQFRCFVHGGAGFACRRSCVLETLA</sequence>
<protein>
    <submittedName>
        <fullName evidence="2">Methyltransferase domain-containing protein</fullName>
    </submittedName>
</protein>
<feature type="domain" description="Methyltransferase type 11" evidence="1">
    <location>
        <begin position="120"/>
        <end position="174"/>
    </location>
</feature>
<dbReference type="InterPro" id="IPR013216">
    <property type="entry name" value="Methyltransf_11"/>
</dbReference>
<evidence type="ECO:0000259" key="1">
    <source>
        <dbReference type="Pfam" id="PF08241"/>
    </source>
</evidence>
<dbReference type="Pfam" id="PF08241">
    <property type="entry name" value="Methyltransf_11"/>
    <property type="match status" value="1"/>
</dbReference>
<dbReference type="OrthoDB" id="7248832at2"/>
<dbReference type="Proteomes" id="UP000197065">
    <property type="component" value="Unassembled WGS sequence"/>
</dbReference>
<reference evidence="2 3" key="1">
    <citation type="submission" date="2017-06" db="EMBL/GenBank/DDBJ databases">
        <authorList>
            <person name="Kim H.J."/>
            <person name="Triplett B.A."/>
        </authorList>
    </citation>
    <scope>NUCLEOTIDE SEQUENCE [LARGE SCALE GENOMIC DNA]</scope>
    <source>
        <strain evidence="2 3">B29T1</strain>
    </source>
</reference>
<name>A0A212RDF8_9PROT</name>
<dbReference type="GO" id="GO:0008757">
    <property type="term" value="F:S-adenosylmethionine-dependent methyltransferase activity"/>
    <property type="evidence" value="ECO:0007669"/>
    <property type="project" value="InterPro"/>
</dbReference>
<dbReference type="AlphaFoldDB" id="A0A212RDF8"/>
<accession>A0A212RDF8</accession>
<evidence type="ECO:0000313" key="2">
    <source>
        <dbReference type="EMBL" id="SNB70264.1"/>
    </source>
</evidence>
<keyword evidence="3" id="KW-1185">Reference proteome</keyword>
<organism evidence="2 3">
    <name type="scientific">Arboricoccus pini</name>
    <dbReference type="NCBI Taxonomy" id="1963835"/>
    <lineage>
        <taxon>Bacteria</taxon>
        <taxon>Pseudomonadati</taxon>
        <taxon>Pseudomonadota</taxon>
        <taxon>Alphaproteobacteria</taxon>
        <taxon>Geminicoccales</taxon>
        <taxon>Geminicoccaceae</taxon>
        <taxon>Arboricoccus</taxon>
    </lineage>
</organism>
<gene>
    <name evidence="2" type="ORF">SAMN07250955_107155</name>
</gene>
<dbReference type="Gene3D" id="3.40.50.150">
    <property type="entry name" value="Vaccinia Virus protein VP39"/>
    <property type="match status" value="1"/>
</dbReference>